<feature type="region of interest" description="Disordered" evidence="1">
    <location>
        <begin position="156"/>
        <end position="181"/>
    </location>
</feature>
<sequence>MEEITNQWAGLKLSESEGLEVNLAPLACDQRLVLARKFCTKRRVNLESVARVPKIAWKTEQNFEVFDMGDNKVLFHFGTKEDLERVLLLCLWSFDKYLLILHKLEVGEAVKKVKFNKASFWVLIHGHPTMSQMKDAGIRIGGTLGTVEKRPQLVVAKNGDGGGRTSQEHERPYGEDGGRTYTSTAVAKGARGSTKVTTRGDHVSADVANSVTLVEQSTCQIPENL</sequence>
<evidence type="ECO:0000313" key="4">
    <source>
        <dbReference type="Proteomes" id="UP000237347"/>
    </source>
</evidence>
<protein>
    <recommendedName>
        <fullName evidence="2">DUF4283 domain-containing protein</fullName>
    </recommendedName>
</protein>
<evidence type="ECO:0000256" key="1">
    <source>
        <dbReference type="SAM" id="MobiDB-lite"/>
    </source>
</evidence>
<dbReference type="Proteomes" id="UP000237347">
    <property type="component" value="Unassembled WGS sequence"/>
</dbReference>
<name>A0AAW0KIJ8_QUESU</name>
<reference evidence="3 4" key="1">
    <citation type="journal article" date="2018" name="Sci. Data">
        <title>The draft genome sequence of cork oak.</title>
        <authorList>
            <person name="Ramos A.M."/>
            <person name="Usie A."/>
            <person name="Barbosa P."/>
            <person name="Barros P.M."/>
            <person name="Capote T."/>
            <person name="Chaves I."/>
            <person name="Simoes F."/>
            <person name="Abreu I."/>
            <person name="Carrasquinho I."/>
            <person name="Faro C."/>
            <person name="Guimaraes J.B."/>
            <person name="Mendonca D."/>
            <person name="Nobrega F."/>
            <person name="Rodrigues L."/>
            <person name="Saibo N.J.M."/>
            <person name="Varela M.C."/>
            <person name="Egas C."/>
            <person name="Matos J."/>
            <person name="Miguel C.M."/>
            <person name="Oliveira M.M."/>
            <person name="Ricardo C.P."/>
            <person name="Goncalves S."/>
        </authorList>
    </citation>
    <scope>NUCLEOTIDE SEQUENCE [LARGE SCALE GENOMIC DNA]</scope>
    <source>
        <strain evidence="4">cv. HL8</strain>
    </source>
</reference>
<dbReference type="EMBL" id="PKMF04000287">
    <property type="protein sequence ID" value="KAK7839285.1"/>
    <property type="molecule type" value="Genomic_DNA"/>
</dbReference>
<gene>
    <name evidence="3" type="ORF">CFP56_018190</name>
</gene>
<accession>A0AAW0KIJ8</accession>
<proteinExistence type="predicted"/>
<evidence type="ECO:0000259" key="2">
    <source>
        <dbReference type="Pfam" id="PF14111"/>
    </source>
</evidence>
<organism evidence="3 4">
    <name type="scientific">Quercus suber</name>
    <name type="common">Cork oak</name>
    <dbReference type="NCBI Taxonomy" id="58331"/>
    <lineage>
        <taxon>Eukaryota</taxon>
        <taxon>Viridiplantae</taxon>
        <taxon>Streptophyta</taxon>
        <taxon>Embryophyta</taxon>
        <taxon>Tracheophyta</taxon>
        <taxon>Spermatophyta</taxon>
        <taxon>Magnoliopsida</taxon>
        <taxon>eudicotyledons</taxon>
        <taxon>Gunneridae</taxon>
        <taxon>Pentapetalae</taxon>
        <taxon>rosids</taxon>
        <taxon>fabids</taxon>
        <taxon>Fagales</taxon>
        <taxon>Fagaceae</taxon>
        <taxon>Quercus</taxon>
    </lineage>
</organism>
<comment type="caution">
    <text evidence="3">The sequence shown here is derived from an EMBL/GenBank/DDBJ whole genome shotgun (WGS) entry which is preliminary data.</text>
</comment>
<feature type="compositionally biased region" description="Basic and acidic residues" evidence="1">
    <location>
        <begin position="166"/>
        <end position="178"/>
    </location>
</feature>
<feature type="domain" description="DUF4283" evidence="2">
    <location>
        <begin position="38"/>
        <end position="105"/>
    </location>
</feature>
<evidence type="ECO:0000313" key="3">
    <source>
        <dbReference type="EMBL" id="KAK7839285.1"/>
    </source>
</evidence>
<dbReference type="InterPro" id="IPR025558">
    <property type="entry name" value="DUF4283"/>
</dbReference>
<dbReference type="AlphaFoldDB" id="A0AAW0KIJ8"/>
<keyword evidence="4" id="KW-1185">Reference proteome</keyword>
<dbReference type="Pfam" id="PF14111">
    <property type="entry name" value="DUF4283"/>
    <property type="match status" value="1"/>
</dbReference>